<dbReference type="EMBL" id="AP023355">
    <property type="protein sequence ID" value="BCJ33678.1"/>
    <property type="molecule type" value="Genomic_DNA"/>
</dbReference>
<dbReference type="InterPro" id="IPR002575">
    <property type="entry name" value="Aminoglycoside_PTrfase"/>
</dbReference>
<proteinExistence type="predicted"/>
<evidence type="ECO:0000313" key="2">
    <source>
        <dbReference type="EMBL" id="BCJ33678.1"/>
    </source>
</evidence>
<accession>A0A7R7HVE9</accession>
<dbReference type="RefSeq" id="WP_203960533.1">
    <property type="nucleotide sequence ID" value="NZ_AP023355.1"/>
</dbReference>
<evidence type="ECO:0000259" key="1">
    <source>
        <dbReference type="Pfam" id="PF01636"/>
    </source>
</evidence>
<dbReference type="SUPFAM" id="SSF56112">
    <property type="entry name" value="Protein kinase-like (PK-like)"/>
    <property type="match status" value="1"/>
</dbReference>
<organism evidence="2 3">
    <name type="scientific">Actinocatenispora thailandica</name>
    <dbReference type="NCBI Taxonomy" id="227318"/>
    <lineage>
        <taxon>Bacteria</taxon>
        <taxon>Bacillati</taxon>
        <taxon>Actinomycetota</taxon>
        <taxon>Actinomycetes</taxon>
        <taxon>Micromonosporales</taxon>
        <taxon>Micromonosporaceae</taxon>
        <taxon>Actinocatenispora</taxon>
    </lineage>
</organism>
<name>A0A7R7HVE9_9ACTN</name>
<protein>
    <recommendedName>
        <fullName evidence="1">Aminoglycoside phosphotransferase domain-containing protein</fullName>
    </recommendedName>
</protein>
<dbReference type="InterPro" id="IPR011009">
    <property type="entry name" value="Kinase-like_dom_sf"/>
</dbReference>
<dbReference type="Pfam" id="PF01636">
    <property type="entry name" value="APH"/>
    <property type="match status" value="1"/>
</dbReference>
<reference evidence="2 3" key="1">
    <citation type="submission" date="2020-08" db="EMBL/GenBank/DDBJ databases">
        <title>Whole genome shotgun sequence of Actinocatenispora thailandica NBRC 105041.</title>
        <authorList>
            <person name="Komaki H."/>
            <person name="Tamura T."/>
        </authorList>
    </citation>
    <scope>NUCLEOTIDE SEQUENCE [LARGE SCALE GENOMIC DNA]</scope>
    <source>
        <strain evidence="2 3">NBRC 105041</strain>
    </source>
</reference>
<evidence type="ECO:0000313" key="3">
    <source>
        <dbReference type="Proteomes" id="UP000611640"/>
    </source>
</evidence>
<dbReference type="AlphaFoldDB" id="A0A7R7HVE9"/>
<sequence length="290" mass="31105">MSWQRARRLDGPDLVARVSAATGVPLSYRGRCPGGEVGAAYVCWPDGRPGVLTWQPGSLLGRQRAIAELLALARSRGVPAPAYRLVVPLTVGGEPAVAVVQERLPGAPPDRFDEALIGAMLAAHERFAGLLADRSDVPPAALYLTGDGPGFCLHGPLAGHDRRSARLLSWIEAVGAVSTPTMAGDDLVHLDFHPGNVLVDGSGALTGIVDWDGAARGDHRFDLVTLRFAVPPDRPALAARLDAELAARLTADELRPYWASMALRQVDWAIRHHDARTVQRWLTLAETRVD</sequence>
<keyword evidence="3" id="KW-1185">Reference proteome</keyword>
<dbReference type="Proteomes" id="UP000611640">
    <property type="component" value="Chromosome"/>
</dbReference>
<feature type="domain" description="Aminoglycoside phosphotransferase" evidence="1">
    <location>
        <begin position="48"/>
        <end position="249"/>
    </location>
</feature>
<dbReference type="Gene3D" id="3.90.1200.10">
    <property type="match status" value="1"/>
</dbReference>
<dbReference type="KEGG" id="atl:Athai_11810"/>
<gene>
    <name evidence="2" type="ORF">Athai_11810</name>
</gene>